<evidence type="ECO:0000313" key="3">
    <source>
        <dbReference type="Proteomes" id="UP000316476"/>
    </source>
</evidence>
<dbReference type="EMBL" id="SJPZ01000003">
    <property type="protein sequence ID" value="TWU61109.1"/>
    <property type="molecule type" value="Genomic_DNA"/>
</dbReference>
<proteinExistence type="predicted"/>
<organism evidence="2 3">
    <name type="scientific">Crateriforma conspicua</name>
    <dbReference type="NCBI Taxonomy" id="2527996"/>
    <lineage>
        <taxon>Bacteria</taxon>
        <taxon>Pseudomonadati</taxon>
        <taxon>Planctomycetota</taxon>
        <taxon>Planctomycetia</taxon>
        <taxon>Planctomycetales</taxon>
        <taxon>Planctomycetaceae</taxon>
        <taxon>Crateriforma</taxon>
    </lineage>
</organism>
<feature type="transmembrane region" description="Helical" evidence="1">
    <location>
        <begin position="12"/>
        <end position="34"/>
    </location>
</feature>
<comment type="caution">
    <text evidence="2">The sequence shown here is derived from an EMBL/GenBank/DDBJ whole genome shotgun (WGS) entry which is preliminary data.</text>
</comment>
<keyword evidence="1" id="KW-0472">Membrane</keyword>
<dbReference type="Proteomes" id="UP000316476">
    <property type="component" value="Unassembled WGS sequence"/>
</dbReference>
<keyword evidence="1" id="KW-1133">Transmembrane helix</keyword>
<name>A0A5C6FMP4_9PLAN</name>
<protein>
    <submittedName>
        <fullName evidence="2">Uncharacterized protein</fullName>
    </submittedName>
</protein>
<keyword evidence="1" id="KW-0812">Transmembrane</keyword>
<reference evidence="2 3" key="1">
    <citation type="submission" date="2019-02" db="EMBL/GenBank/DDBJ databases">
        <title>Deep-cultivation of Planctomycetes and their phenomic and genomic characterization uncovers novel biology.</title>
        <authorList>
            <person name="Wiegand S."/>
            <person name="Jogler M."/>
            <person name="Boedeker C."/>
            <person name="Pinto D."/>
            <person name="Vollmers J."/>
            <person name="Rivas-Marin E."/>
            <person name="Kohn T."/>
            <person name="Peeters S.H."/>
            <person name="Heuer A."/>
            <person name="Rast P."/>
            <person name="Oberbeckmann S."/>
            <person name="Bunk B."/>
            <person name="Jeske O."/>
            <person name="Meyerdierks A."/>
            <person name="Storesund J.E."/>
            <person name="Kallscheuer N."/>
            <person name="Luecker S."/>
            <person name="Lage O.M."/>
            <person name="Pohl T."/>
            <person name="Merkel B.J."/>
            <person name="Hornburger P."/>
            <person name="Mueller R.-W."/>
            <person name="Bruemmer F."/>
            <person name="Labrenz M."/>
            <person name="Spormann A.M."/>
            <person name="Op Den Camp H."/>
            <person name="Overmann J."/>
            <person name="Amann R."/>
            <person name="Jetten M.S.M."/>
            <person name="Mascher T."/>
            <person name="Medema M.H."/>
            <person name="Devos D.P."/>
            <person name="Kaster A.-K."/>
            <person name="Ovreas L."/>
            <person name="Rohde M."/>
            <person name="Galperin M.Y."/>
            <person name="Jogler C."/>
        </authorList>
    </citation>
    <scope>NUCLEOTIDE SEQUENCE [LARGE SCALE GENOMIC DNA]</scope>
    <source>
        <strain evidence="2 3">V7</strain>
    </source>
</reference>
<sequence length="49" mass="5256">MGLPGPTELLVIAAILLVLVGIPVAIIILAILFVQRAGRSRSQDDEHHE</sequence>
<gene>
    <name evidence="2" type="ORF">V7x_54210</name>
</gene>
<accession>A0A5C6FMP4</accession>
<dbReference type="AlphaFoldDB" id="A0A5C6FMP4"/>
<evidence type="ECO:0000256" key="1">
    <source>
        <dbReference type="SAM" id="Phobius"/>
    </source>
</evidence>
<evidence type="ECO:0000313" key="2">
    <source>
        <dbReference type="EMBL" id="TWU61109.1"/>
    </source>
</evidence>
<dbReference type="RefSeq" id="WP_231604925.1">
    <property type="nucleotide sequence ID" value="NZ_SJPZ01000003.1"/>
</dbReference>